<dbReference type="Proteomes" id="UP001355207">
    <property type="component" value="Chromosome 10"/>
</dbReference>
<feature type="region of interest" description="Disordered" evidence="1">
    <location>
        <begin position="249"/>
        <end position="268"/>
    </location>
</feature>
<evidence type="ECO:0008006" key="4">
    <source>
        <dbReference type="Google" id="ProtNLM"/>
    </source>
</evidence>
<organism evidence="2 3">
    <name type="scientific">Kwoniella dendrophila CBS 6074</name>
    <dbReference type="NCBI Taxonomy" id="1295534"/>
    <lineage>
        <taxon>Eukaryota</taxon>
        <taxon>Fungi</taxon>
        <taxon>Dikarya</taxon>
        <taxon>Basidiomycota</taxon>
        <taxon>Agaricomycotina</taxon>
        <taxon>Tremellomycetes</taxon>
        <taxon>Tremellales</taxon>
        <taxon>Cryptococcaceae</taxon>
        <taxon>Kwoniella</taxon>
    </lineage>
</organism>
<gene>
    <name evidence="2" type="ORF">L201_007439</name>
</gene>
<evidence type="ECO:0000313" key="2">
    <source>
        <dbReference type="EMBL" id="WWC92481.1"/>
    </source>
</evidence>
<dbReference type="GeneID" id="91098108"/>
<reference evidence="2 3" key="1">
    <citation type="submission" date="2024-01" db="EMBL/GenBank/DDBJ databases">
        <title>Comparative genomics of Cryptococcus and Kwoniella reveals pathogenesis evolution and contrasting modes of karyotype evolution via chromosome fusion or intercentromeric recombination.</title>
        <authorList>
            <person name="Coelho M.A."/>
            <person name="David-Palma M."/>
            <person name="Shea T."/>
            <person name="Bowers K."/>
            <person name="McGinley-Smith S."/>
            <person name="Mohammad A.W."/>
            <person name="Gnirke A."/>
            <person name="Yurkov A.M."/>
            <person name="Nowrousian M."/>
            <person name="Sun S."/>
            <person name="Cuomo C.A."/>
            <person name="Heitman J."/>
        </authorList>
    </citation>
    <scope>NUCLEOTIDE SEQUENCE [LARGE SCALE GENOMIC DNA]</scope>
    <source>
        <strain evidence="2 3">CBS 6074</strain>
    </source>
</reference>
<sequence length="325" mass="37247">MSEVGTKRSRRSVTCVGSIACQLNRELPSGRFDISGRCTQTTTDEETLLCGTCSESEQVCKYWIYQSDKKDTWIHRAWANRSNRGHKGFQPYMRLEKAEWRRNKQARSPICEGAINTQRRNTSSNSDTTRCTRKAMTGGSVSVELRADYYIKKNPSPKTWLHTMKSQYDELRSKRDEEMPNMTWFEANATYRRLLQEGRSECLNDNNNGSTRMIDTIYVEYLKERDLPIPEEFQAVSQSTLTVEPQDLAESTTQPNLQGISPPSRTSDTYDATLYLDDALPPSSALDPEFLATLDDYTTYQGGADSDIPDLDFLKSLDDYTEFQW</sequence>
<evidence type="ECO:0000256" key="1">
    <source>
        <dbReference type="SAM" id="MobiDB-lite"/>
    </source>
</evidence>
<dbReference type="AlphaFoldDB" id="A0AAX4K4E2"/>
<accession>A0AAX4K4E2</accession>
<protein>
    <recommendedName>
        <fullName evidence="4">HMG box domain-containing protein</fullName>
    </recommendedName>
</protein>
<proteinExistence type="predicted"/>
<keyword evidence="3" id="KW-1185">Reference proteome</keyword>
<evidence type="ECO:0000313" key="3">
    <source>
        <dbReference type="Proteomes" id="UP001355207"/>
    </source>
</evidence>
<dbReference type="RefSeq" id="XP_066079243.1">
    <property type="nucleotide sequence ID" value="XM_066223146.1"/>
</dbReference>
<name>A0AAX4K4E2_9TREE</name>
<dbReference type="EMBL" id="CP144107">
    <property type="protein sequence ID" value="WWC92481.1"/>
    <property type="molecule type" value="Genomic_DNA"/>
</dbReference>